<name>A0A6P2DM19_9BACT</name>
<dbReference type="AlphaFoldDB" id="A0A6P2DM19"/>
<dbReference type="Proteomes" id="UP000464178">
    <property type="component" value="Chromosome"/>
</dbReference>
<reference evidence="1 2" key="1">
    <citation type="submission" date="2019-05" db="EMBL/GenBank/DDBJ databases">
        <authorList>
            <consortium name="Science for Life Laboratories"/>
        </authorList>
    </citation>
    <scope>NUCLEOTIDE SEQUENCE [LARGE SCALE GENOMIC DNA]</scope>
    <source>
        <strain evidence="1">Soil9</strain>
    </source>
</reference>
<proteinExistence type="predicted"/>
<dbReference type="RefSeq" id="WP_162673074.1">
    <property type="nucleotide sequence ID" value="NZ_LR593886.1"/>
</dbReference>
<evidence type="ECO:0000313" key="1">
    <source>
        <dbReference type="EMBL" id="VTS03578.1"/>
    </source>
</evidence>
<organism evidence="1 2">
    <name type="scientific">Gemmata massiliana</name>
    <dbReference type="NCBI Taxonomy" id="1210884"/>
    <lineage>
        <taxon>Bacteria</taxon>
        <taxon>Pseudomonadati</taxon>
        <taxon>Planctomycetota</taxon>
        <taxon>Planctomycetia</taxon>
        <taxon>Gemmatales</taxon>
        <taxon>Gemmataceae</taxon>
        <taxon>Gemmata</taxon>
    </lineage>
</organism>
<accession>A0A6P2DM19</accession>
<keyword evidence="2" id="KW-1185">Reference proteome</keyword>
<dbReference type="KEGG" id="gms:SOIL9_71360"/>
<gene>
    <name evidence="1" type="ORF">SOIL9_71360</name>
</gene>
<sequence length="62" mass="7021">MRRVKQIVSCVPAVAFLYAVIAGTVFAFRHPWATDTEAAVHVRSVLCFEKVPYDVMRPREGK</sequence>
<protein>
    <submittedName>
        <fullName evidence="1">Uncharacterized protein</fullName>
    </submittedName>
</protein>
<evidence type="ECO:0000313" key="2">
    <source>
        <dbReference type="Proteomes" id="UP000464178"/>
    </source>
</evidence>
<dbReference type="EMBL" id="LR593886">
    <property type="protein sequence ID" value="VTS03578.1"/>
    <property type="molecule type" value="Genomic_DNA"/>
</dbReference>